<feature type="transmembrane region" description="Helical" evidence="1">
    <location>
        <begin position="156"/>
        <end position="174"/>
    </location>
</feature>
<feature type="transmembrane region" description="Helical" evidence="1">
    <location>
        <begin position="93"/>
        <end position="113"/>
    </location>
</feature>
<dbReference type="GO" id="GO:0003882">
    <property type="term" value="F:CDP-diacylglycerol-serine O-phosphatidyltransferase activity"/>
    <property type="evidence" value="ECO:0007669"/>
    <property type="project" value="UniProtKB-EC"/>
</dbReference>
<dbReference type="RefSeq" id="WP_052830523.1">
    <property type="nucleotide sequence ID" value="NZ_CP007142.1"/>
</dbReference>
<dbReference type="EC" id="2.7.8.8" evidence="2"/>
<proteinExistence type="predicted"/>
<dbReference type="Pfam" id="PF01066">
    <property type="entry name" value="CDP-OH_P_transf"/>
    <property type="match status" value="1"/>
</dbReference>
<evidence type="ECO:0000313" key="2">
    <source>
        <dbReference type="EMBL" id="AJQ97181.1"/>
    </source>
</evidence>
<sequence length="210" mass="23222">MRLIGIYNAPAWVTMLGLSSAVCSCFLALTGHHAFALTALIWAGIFDLFDGMVARKCRPTMEQSRLGMHLDSIVDVISFGITPAIIVTSLHTTGWSLVIAVFYVCAAAQRLTYFNVMQEDSPQPLQFYLGLPVTFAALIFGVGLAFMRFLPDAMNIYYANGLLLITGLLFITPFKMPKPKGTVYLFMPTLAVLFTGFWIWQGIYGGNHFV</sequence>
<keyword evidence="3" id="KW-1185">Reference proteome</keyword>
<gene>
    <name evidence="2" type="ORF">YC6258_05151</name>
</gene>
<organism evidence="2 3">
    <name type="scientific">Gynuella sunshinyii YC6258</name>
    <dbReference type="NCBI Taxonomy" id="1445510"/>
    <lineage>
        <taxon>Bacteria</taxon>
        <taxon>Pseudomonadati</taxon>
        <taxon>Pseudomonadota</taxon>
        <taxon>Gammaproteobacteria</taxon>
        <taxon>Oceanospirillales</taxon>
        <taxon>Saccharospirillaceae</taxon>
        <taxon>Gynuella</taxon>
    </lineage>
</organism>
<dbReference type="Proteomes" id="UP000032266">
    <property type="component" value="Chromosome"/>
</dbReference>
<name>A0A0C5VSI5_9GAMM</name>
<dbReference type="GO" id="GO:0008654">
    <property type="term" value="P:phospholipid biosynthetic process"/>
    <property type="evidence" value="ECO:0007669"/>
    <property type="project" value="InterPro"/>
</dbReference>
<dbReference type="AlphaFoldDB" id="A0A0C5VSI5"/>
<keyword evidence="1" id="KW-0472">Membrane</keyword>
<evidence type="ECO:0000256" key="1">
    <source>
        <dbReference type="SAM" id="Phobius"/>
    </source>
</evidence>
<dbReference type="InterPro" id="IPR000462">
    <property type="entry name" value="CDP-OH_P_trans"/>
</dbReference>
<accession>A0A0C5VSI5</accession>
<feature type="transmembrane region" description="Helical" evidence="1">
    <location>
        <begin position="181"/>
        <end position="200"/>
    </location>
</feature>
<protein>
    <submittedName>
        <fullName evidence="2">Phosphatidylserine synthase</fullName>
        <ecNumber evidence="2">2.7.8.8</ecNumber>
    </submittedName>
</protein>
<dbReference type="STRING" id="1445510.YC6258_05151"/>
<dbReference type="HOGENOM" id="CLU_049944_4_0_6"/>
<dbReference type="InterPro" id="IPR043130">
    <property type="entry name" value="CDP-OH_PTrfase_TM_dom"/>
</dbReference>
<keyword evidence="1" id="KW-1133">Transmembrane helix</keyword>
<reference evidence="2 3" key="1">
    <citation type="submission" date="2014-01" db="EMBL/GenBank/DDBJ databases">
        <title>Full genme sequencing of cellulolytic bacterium Gynuella sunshinyii YC6258T gen. nov., sp. nov.</title>
        <authorList>
            <person name="Khan H."/>
            <person name="Chung E.J."/>
            <person name="Chung Y.R."/>
        </authorList>
    </citation>
    <scope>NUCLEOTIDE SEQUENCE [LARGE SCALE GENOMIC DNA]</scope>
    <source>
        <strain evidence="2 3">YC6258</strain>
    </source>
</reference>
<dbReference type="KEGG" id="gsn:YC6258_05151"/>
<keyword evidence="2" id="KW-0808">Transferase</keyword>
<dbReference type="Gene3D" id="1.20.120.1760">
    <property type="match status" value="1"/>
</dbReference>
<dbReference type="OrthoDB" id="9777147at2"/>
<feature type="transmembrane region" description="Helical" evidence="1">
    <location>
        <begin position="125"/>
        <end position="150"/>
    </location>
</feature>
<keyword evidence="1" id="KW-0812">Transmembrane</keyword>
<dbReference type="EMBL" id="CP007142">
    <property type="protein sequence ID" value="AJQ97181.1"/>
    <property type="molecule type" value="Genomic_DNA"/>
</dbReference>
<dbReference type="GO" id="GO:0016020">
    <property type="term" value="C:membrane"/>
    <property type="evidence" value="ECO:0007669"/>
    <property type="project" value="InterPro"/>
</dbReference>
<dbReference type="PROSITE" id="PS51257">
    <property type="entry name" value="PROKAR_LIPOPROTEIN"/>
    <property type="match status" value="1"/>
</dbReference>
<evidence type="ECO:0000313" key="3">
    <source>
        <dbReference type="Proteomes" id="UP000032266"/>
    </source>
</evidence>
<dbReference type="PATRIC" id="fig|1445510.3.peg.5111"/>